<dbReference type="EMBL" id="GISG01066200">
    <property type="protein sequence ID" value="MBA4628491.1"/>
    <property type="molecule type" value="Transcribed_RNA"/>
</dbReference>
<reference evidence="1" key="2">
    <citation type="submission" date="2020-07" db="EMBL/GenBank/DDBJ databases">
        <authorList>
            <person name="Vera ALvarez R."/>
            <person name="Arias-Moreno D.M."/>
            <person name="Jimenez-Jacinto V."/>
            <person name="Jimenez-Bremont J.F."/>
            <person name="Swaminathan K."/>
            <person name="Moose S.P."/>
            <person name="Guerrero-Gonzalez M.L."/>
            <person name="Marino-Ramirez L."/>
            <person name="Landsman D."/>
            <person name="Rodriguez-Kessler M."/>
            <person name="Delgado-Sanchez P."/>
        </authorList>
    </citation>
    <scope>NUCLEOTIDE SEQUENCE</scope>
    <source>
        <tissue evidence="1">Cladode</tissue>
    </source>
</reference>
<proteinExistence type="predicted"/>
<dbReference type="PANTHER" id="PTHR36008:SF1">
    <property type="entry name" value="OS09G0478400 PROTEIN"/>
    <property type="match status" value="1"/>
</dbReference>
<evidence type="ECO:0000313" key="1">
    <source>
        <dbReference type="EMBL" id="MBA4628491.1"/>
    </source>
</evidence>
<protein>
    <submittedName>
        <fullName evidence="1">Uncharacterized protein</fullName>
    </submittedName>
</protein>
<accession>A0A7C8YXF6</accession>
<name>A0A7C8YXF6_OPUST</name>
<sequence length="174" mass="20366">MYNIYRALNPIWRGRGLHTMSYDRPSESLKRKVAELERKRKIRNPKKTEIFVEVPESRSYLDTATMPMMLTAVGVALFAKLLMMYDESRSQELIERKIKNAPAGQGTVRMLTREEWEEIREVRPRTPFESKLARPNARIRTGEKLKKDDVKDWAIDVLMDAVTHVEETVTNNSR</sequence>
<dbReference type="PANTHER" id="PTHR36008">
    <property type="entry name" value="OS09G0478400 PROTEIN"/>
    <property type="match status" value="1"/>
</dbReference>
<organism evidence="1">
    <name type="scientific">Opuntia streptacantha</name>
    <name type="common">Prickly pear cactus</name>
    <name type="synonym">Opuntia cardona</name>
    <dbReference type="NCBI Taxonomy" id="393608"/>
    <lineage>
        <taxon>Eukaryota</taxon>
        <taxon>Viridiplantae</taxon>
        <taxon>Streptophyta</taxon>
        <taxon>Embryophyta</taxon>
        <taxon>Tracheophyta</taxon>
        <taxon>Spermatophyta</taxon>
        <taxon>Magnoliopsida</taxon>
        <taxon>eudicotyledons</taxon>
        <taxon>Gunneridae</taxon>
        <taxon>Pentapetalae</taxon>
        <taxon>Caryophyllales</taxon>
        <taxon>Cactineae</taxon>
        <taxon>Cactaceae</taxon>
        <taxon>Opuntioideae</taxon>
        <taxon>Opuntia</taxon>
    </lineage>
</organism>
<reference evidence="1" key="1">
    <citation type="journal article" date="2013" name="J. Plant Res.">
        <title>Effect of fungi and light on seed germination of three Opuntia species from semiarid lands of central Mexico.</title>
        <authorList>
            <person name="Delgado-Sanchez P."/>
            <person name="Jimenez-Bremont J.F."/>
            <person name="Guerrero-Gonzalez Mde L."/>
            <person name="Flores J."/>
        </authorList>
    </citation>
    <scope>NUCLEOTIDE SEQUENCE</scope>
    <source>
        <tissue evidence="1">Cladode</tissue>
    </source>
</reference>
<dbReference type="AlphaFoldDB" id="A0A7C8YXF6"/>